<dbReference type="AlphaFoldDB" id="A0A495W2P8"/>
<dbReference type="Pfam" id="PF07728">
    <property type="entry name" value="AAA_5"/>
    <property type="match status" value="1"/>
</dbReference>
<dbReference type="InterPro" id="IPR003593">
    <property type="entry name" value="AAA+_ATPase"/>
</dbReference>
<feature type="compositionally biased region" description="Basic and acidic residues" evidence="1">
    <location>
        <begin position="124"/>
        <end position="138"/>
    </location>
</feature>
<evidence type="ECO:0000256" key="1">
    <source>
        <dbReference type="SAM" id="MobiDB-lite"/>
    </source>
</evidence>
<dbReference type="InterPro" id="IPR011704">
    <property type="entry name" value="ATPase_dyneun-rel_AAA"/>
</dbReference>
<feature type="region of interest" description="Disordered" evidence="1">
    <location>
        <begin position="123"/>
        <end position="142"/>
    </location>
</feature>
<evidence type="ECO:0000313" key="3">
    <source>
        <dbReference type="EMBL" id="RKT55400.1"/>
    </source>
</evidence>
<reference evidence="3 4" key="1">
    <citation type="submission" date="2018-10" db="EMBL/GenBank/DDBJ databases">
        <title>Sequencing the genomes of 1000 actinobacteria strains.</title>
        <authorList>
            <person name="Klenk H.-P."/>
        </authorList>
    </citation>
    <scope>NUCLEOTIDE SEQUENCE [LARGE SCALE GENOMIC DNA]</scope>
    <source>
        <strain evidence="3 4">DSM 43800</strain>
    </source>
</reference>
<feature type="domain" description="AAA+ ATPase" evidence="2">
    <location>
        <begin position="33"/>
        <end position="238"/>
    </location>
</feature>
<gene>
    <name evidence="3" type="ORF">C8E97_4068</name>
</gene>
<keyword evidence="4" id="KW-1185">Reference proteome</keyword>
<dbReference type="OrthoDB" id="9783370at2"/>
<dbReference type="Gene3D" id="3.40.50.300">
    <property type="entry name" value="P-loop containing nucleotide triphosphate hydrolases"/>
    <property type="match status" value="1"/>
</dbReference>
<proteinExistence type="predicted"/>
<dbReference type="EMBL" id="RBXO01000001">
    <property type="protein sequence ID" value="RKT55400.1"/>
    <property type="molecule type" value="Genomic_DNA"/>
</dbReference>
<organism evidence="3 4">
    <name type="scientific">Saccharothrix australiensis</name>
    <dbReference type="NCBI Taxonomy" id="2072"/>
    <lineage>
        <taxon>Bacteria</taxon>
        <taxon>Bacillati</taxon>
        <taxon>Actinomycetota</taxon>
        <taxon>Actinomycetes</taxon>
        <taxon>Pseudonocardiales</taxon>
        <taxon>Pseudonocardiaceae</taxon>
        <taxon>Saccharothrix</taxon>
    </lineage>
</organism>
<dbReference type="RefSeq" id="WP_121007101.1">
    <property type="nucleotide sequence ID" value="NZ_RBXO01000001.1"/>
</dbReference>
<name>A0A495W2P8_9PSEU</name>
<evidence type="ECO:0000313" key="4">
    <source>
        <dbReference type="Proteomes" id="UP000282084"/>
    </source>
</evidence>
<dbReference type="GO" id="GO:0005524">
    <property type="term" value="F:ATP binding"/>
    <property type="evidence" value="ECO:0007669"/>
    <property type="project" value="InterPro"/>
</dbReference>
<dbReference type="InterPro" id="IPR027417">
    <property type="entry name" value="P-loop_NTPase"/>
</dbReference>
<dbReference type="GO" id="GO:0016887">
    <property type="term" value="F:ATP hydrolysis activity"/>
    <property type="evidence" value="ECO:0007669"/>
    <property type="project" value="InterPro"/>
</dbReference>
<evidence type="ECO:0000259" key="2">
    <source>
        <dbReference type="SMART" id="SM00382"/>
    </source>
</evidence>
<sequence length="322" mass="35970">MTVSSTVDTPDRDGAVYLMTDELEHAVRIALATGRPLLLRGDPGSGKSSLAPFLARQEGWRFYKHVVTARTQAQDLLWTFDSVRRLGDAQRPEGQRGKWHEHRYIDPGPLWWAFAPRSAALRGSRPEHGMPERHRAVDKGNPSPRYPDHAVLLIDEIDKADPDLPNGLLVPLGSGEFHVTEIDRTIVKEPPATDVELPGTAFTAPGLARHLVVVTTNEERELPRAFLRRCVVAWLPEPDPRRLVDIARAHHGAGRADEELAGDLARALDAARGKARDSGQRQPSTAEFLDAYRACVRLGIRRDTPTWEELLRLTLLKPDHVR</sequence>
<dbReference type="SUPFAM" id="SSF52540">
    <property type="entry name" value="P-loop containing nucleoside triphosphate hydrolases"/>
    <property type="match status" value="1"/>
</dbReference>
<comment type="caution">
    <text evidence="3">The sequence shown here is derived from an EMBL/GenBank/DDBJ whole genome shotgun (WGS) entry which is preliminary data.</text>
</comment>
<protein>
    <submittedName>
        <fullName evidence="3">MoxR-like ATPase</fullName>
    </submittedName>
</protein>
<dbReference type="Proteomes" id="UP000282084">
    <property type="component" value="Unassembled WGS sequence"/>
</dbReference>
<dbReference type="SMART" id="SM00382">
    <property type="entry name" value="AAA"/>
    <property type="match status" value="1"/>
</dbReference>
<accession>A0A495W2P8</accession>